<keyword evidence="3" id="KW-0677">Repeat</keyword>
<keyword evidence="2 8" id="KW-0479">Metal-binding</keyword>
<dbReference type="SUPFAM" id="SSF57667">
    <property type="entry name" value="beta-beta-alpha zinc fingers"/>
    <property type="match status" value="3"/>
</dbReference>
<evidence type="ECO:0000256" key="2">
    <source>
        <dbReference type="ARBA" id="ARBA00022723"/>
    </source>
</evidence>
<dbReference type="Gene3D" id="3.30.160.60">
    <property type="entry name" value="Classic Zinc Finger"/>
    <property type="match status" value="5"/>
</dbReference>
<evidence type="ECO:0000256" key="8">
    <source>
        <dbReference type="PROSITE-ProRule" id="PRU01263"/>
    </source>
</evidence>
<accession>A0AAU9USY7</accession>
<keyword evidence="6" id="KW-0539">Nucleus</keyword>
<feature type="domain" description="ZAD" evidence="10">
    <location>
        <begin position="10"/>
        <end position="90"/>
    </location>
</feature>
<dbReference type="InterPro" id="IPR050888">
    <property type="entry name" value="ZnF_C2H2-type_TF"/>
</dbReference>
<dbReference type="GO" id="GO:0005634">
    <property type="term" value="C:nucleus"/>
    <property type="evidence" value="ECO:0007669"/>
    <property type="project" value="UniProtKB-SubCell"/>
</dbReference>
<reference evidence="11" key="1">
    <citation type="submission" date="2022-03" db="EMBL/GenBank/DDBJ databases">
        <authorList>
            <person name="Tunstrom K."/>
        </authorList>
    </citation>
    <scope>NUCLEOTIDE SEQUENCE</scope>
</reference>
<protein>
    <submittedName>
        <fullName evidence="11">Uncharacterized protein</fullName>
    </submittedName>
</protein>
<sequence length="512" mass="60050">MFSIQVNVKNICRCCHSNGCFKNITTEYYHSGCTEVYENMLKETFNINILHSNSCAEISRLICENCIHNLRAALAFKNMVIASEIRLASFLEKLQNGDERDPENVNIEEALIKSEMCENEYDNNDFMETEQNDCLDDGVLSIKDEIETQEKVNETCGVKKKRNLEESINKSKRKKVDCDNNDNKNWTKIAERRGLGPILRENSLKLLSNSTMFVFQWNKSRYTCFCCKQPFMDMSSLKEHSNKEHSIKNIEKKIITQQNRLLKVEISSLNCKKCKKRLNTIKDLRDHLIDKHKIKFTIADDLLIPFKIQTDGLKCQICSETFTMFRLLNLHVNKHYKNHVCHICGASFANLVFLNLHKTRSHRTITCNSCDVTFATRADKKNHDRTEHNVVFERKLRFPCPYCDERFFQENFKVQHLVEKHGIVKPEYKCPFCVKVFITKSLCNNHVKNVHMKEKKHECDICHNLFYTKSDVTRHRVTHTGEKKFSCSLCNNLFSTRDSLRRHMKRTHETSN</sequence>
<dbReference type="Pfam" id="PF13912">
    <property type="entry name" value="zf-C2H2_6"/>
    <property type="match status" value="3"/>
</dbReference>
<evidence type="ECO:0000259" key="9">
    <source>
        <dbReference type="PROSITE" id="PS50157"/>
    </source>
</evidence>
<comment type="caution">
    <text evidence="11">The sequence shown here is derived from an EMBL/GenBank/DDBJ whole genome shotgun (WGS) entry which is preliminary data.</text>
</comment>
<comment type="subcellular location">
    <subcellularLocation>
        <location evidence="1">Nucleus</location>
    </subcellularLocation>
</comment>
<keyword evidence="12" id="KW-1185">Reference proteome</keyword>
<feature type="domain" description="C2H2-type" evidence="9">
    <location>
        <begin position="398"/>
        <end position="426"/>
    </location>
</feature>
<feature type="binding site" evidence="8">
    <location>
        <position position="66"/>
    </location>
    <ligand>
        <name>Zn(2+)</name>
        <dbReference type="ChEBI" id="CHEBI:29105"/>
    </ligand>
</feature>
<dbReference type="GO" id="GO:0008270">
    <property type="term" value="F:zinc ion binding"/>
    <property type="evidence" value="ECO:0007669"/>
    <property type="project" value="UniProtKB-UniRule"/>
</dbReference>
<dbReference type="InterPro" id="IPR036236">
    <property type="entry name" value="Znf_C2H2_sf"/>
</dbReference>
<feature type="domain" description="C2H2-type" evidence="9">
    <location>
        <begin position="457"/>
        <end position="484"/>
    </location>
</feature>
<dbReference type="FunFam" id="3.30.160.60:FF:000264">
    <property type="entry name" value="Zinc finger protein 236"/>
    <property type="match status" value="1"/>
</dbReference>
<feature type="binding site" evidence="8">
    <location>
        <position position="63"/>
    </location>
    <ligand>
        <name>Zn(2+)</name>
        <dbReference type="ChEBI" id="CHEBI:29105"/>
    </ligand>
</feature>
<dbReference type="AlphaFoldDB" id="A0AAU9USY7"/>
<proteinExistence type="predicted"/>
<dbReference type="PANTHER" id="PTHR24406">
    <property type="entry name" value="TRANSCRIPTIONAL REPRESSOR CTCFL-RELATED"/>
    <property type="match status" value="1"/>
</dbReference>
<feature type="domain" description="C2H2-type" evidence="9">
    <location>
        <begin position="485"/>
        <end position="512"/>
    </location>
</feature>
<evidence type="ECO:0000256" key="4">
    <source>
        <dbReference type="ARBA" id="ARBA00022771"/>
    </source>
</evidence>
<feature type="binding site" evidence="8">
    <location>
        <position position="12"/>
    </location>
    <ligand>
        <name>Zn(2+)</name>
        <dbReference type="ChEBI" id="CHEBI:29105"/>
    </ligand>
</feature>
<evidence type="ECO:0000256" key="7">
    <source>
        <dbReference type="PROSITE-ProRule" id="PRU00042"/>
    </source>
</evidence>
<evidence type="ECO:0000256" key="6">
    <source>
        <dbReference type="ARBA" id="ARBA00023242"/>
    </source>
</evidence>
<keyword evidence="4 7" id="KW-0863">Zinc-finger</keyword>
<feature type="domain" description="C2H2-type" evidence="9">
    <location>
        <begin position="222"/>
        <end position="250"/>
    </location>
</feature>
<dbReference type="Proteomes" id="UP001153954">
    <property type="component" value="Unassembled WGS sequence"/>
</dbReference>
<name>A0AAU9USY7_EUPED</name>
<dbReference type="InterPro" id="IPR013087">
    <property type="entry name" value="Znf_C2H2_type"/>
</dbReference>
<feature type="binding site" evidence="8">
    <location>
        <position position="15"/>
    </location>
    <ligand>
        <name>Zn(2+)</name>
        <dbReference type="ChEBI" id="CHEBI:29105"/>
    </ligand>
</feature>
<dbReference type="EMBL" id="CAKOGL010000023">
    <property type="protein sequence ID" value="CAH2100719.1"/>
    <property type="molecule type" value="Genomic_DNA"/>
</dbReference>
<evidence type="ECO:0000259" key="10">
    <source>
        <dbReference type="PROSITE" id="PS51915"/>
    </source>
</evidence>
<evidence type="ECO:0000313" key="11">
    <source>
        <dbReference type="EMBL" id="CAH2100719.1"/>
    </source>
</evidence>
<dbReference type="PROSITE" id="PS50157">
    <property type="entry name" value="ZINC_FINGER_C2H2_2"/>
    <property type="match status" value="5"/>
</dbReference>
<dbReference type="SMART" id="SM00868">
    <property type="entry name" value="zf-AD"/>
    <property type="match status" value="1"/>
</dbReference>
<evidence type="ECO:0000256" key="1">
    <source>
        <dbReference type="ARBA" id="ARBA00004123"/>
    </source>
</evidence>
<organism evidence="11 12">
    <name type="scientific">Euphydryas editha</name>
    <name type="common">Edith's checkerspot</name>
    <dbReference type="NCBI Taxonomy" id="104508"/>
    <lineage>
        <taxon>Eukaryota</taxon>
        <taxon>Metazoa</taxon>
        <taxon>Ecdysozoa</taxon>
        <taxon>Arthropoda</taxon>
        <taxon>Hexapoda</taxon>
        <taxon>Insecta</taxon>
        <taxon>Pterygota</taxon>
        <taxon>Neoptera</taxon>
        <taxon>Endopterygota</taxon>
        <taxon>Lepidoptera</taxon>
        <taxon>Glossata</taxon>
        <taxon>Ditrysia</taxon>
        <taxon>Papilionoidea</taxon>
        <taxon>Nymphalidae</taxon>
        <taxon>Nymphalinae</taxon>
        <taxon>Euphydryas</taxon>
    </lineage>
</organism>
<keyword evidence="5 8" id="KW-0862">Zinc</keyword>
<dbReference type="PROSITE" id="PS51915">
    <property type="entry name" value="ZAD"/>
    <property type="match status" value="1"/>
</dbReference>
<feature type="domain" description="C2H2-type" evidence="9">
    <location>
        <begin position="428"/>
        <end position="456"/>
    </location>
</feature>
<dbReference type="PROSITE" id="PS00028">
    <property type="entry name" value="ZINC_FINGER_C2H2_1"/>
    <property type="match status" value="8"/>
</dbReference>
<dbReference type="InterPro" id="IPR012934">
    <property type="entry name" value="Znf_AD"/>
</dbReference>
<evidence type="ECO:0000256" key="5">
    <source>
        <dbReference type="ARBA" id="ARBA00022833"/>
    </source>
</evidence>
<evidence type="ECO:0000256" key="3">
    <source>
        <dbReference type="ARBA" id="ARBA00022737"/>
    </source>
</evidence>
<dbReference type="SMART" id="SM00355">
    <property type="entry name" value="ZnF_C2H2"/>
    <property type="match status" value="9"/>
</dbReference>
<evidence type="ECO:0000313" key="12">
    <source>
        <dbReference type="Proteomes" id="UP001153954"/>
    </source>
</evidence>
<gene>
    <name evidence="11" type="ORF">EEDITHA_LOCUS15545</name>
</gene>